<dbReference type="KEGG" id="bxb:DR64_6154"/>
<organism evidence="2 3">
    <name type="scientific">Paraburkholderia xenovorans (strain LB400)</name>
    <dbReference type="NCBI Taxonomy" id="266265"/>
    <lineage>
        <taxon>Bacteria</taxon>
        <taxon>Pseudomonadati</taxon>
        <taxon>Pseudomonadota</taxon>
        <taxon>Betaproteobacteria</taxon>
        <taxon>Burkholderiales</taxon>
        <taxon>Burkholderiaceae</taxon>
        <taxon>Paraburkholderia</taxon>
    </lineage>
</organism>
<evidence type="ECO:0000313" key="2">
    <source>
        <dbReference type="EMBL" id="ABE35122.1"/>
    </source>
</evidence>
<proteinExistence type="predicted"/>
<dbReference type="PANTHER" id="PTHR11695">
    <property type="entry name" value="ALCOHOL DEHYDROGENASE RELATED"/>
    <property type="match status" value="1"/>
</dbReference>
<dbReference type="eggNOG" id="COG0604">
    <property type="taxonomic scope" value="Bacteria"/>
</dbReference>
<dbReference type="Gene3D" id="3.40.50.720">
    <property type="entry name" value="NAD(P)-binding Rossmann-like Domain"/>
    <property type="match status" value="1"/>
</dbReference>
<dbReference type="PATRIC" id="fig|266265.5.peg.6950"/>
<feature type="domain" description="Enoyl reductase (ER)" evidence="1">
    <location>
        <begin position="13"/>
        <end position="308"/>
    </location>
</feature>
<dbReference type="InterPro" id="IPR020843">
    <property type="entry name" value="ER"/>
</dbReference>
<reference evidence="2 3" key="1">
    <citation type="journal article" date="2006" name="Proc. Natl. Acad. Sci. U.S.A.">
        <title>Burkholderia xenovorans LB400 harbors a multi-replicon, 9.73-Mbp genome shaped for versatility.</title>
        <authorList>
            <person name="Chain P.S."/>
            <person name="Denef V.J."/>
            <person name="Konstantinidis K.T."/>
            <person name="Vergez L.M."/>
            <person name="Agullo L."/>
            <person name="Reyes V.L."/>
            <person name="Hauser L."/>
            <person name="Cordova M."/>
            <person name="Gomez L."/>
            <person name="Gonzalez M."/>
            <person name="Land M."/>
            <person name="Lao V."/>
            <person name="Larimer F."/>
            <person name="LiPuma J.J."/>
            <person name="Mahenthiralingam E."/>
            <person name="Malfatti S.A."/>
            <person name="Marx C.J."/>
            <person name="Parnell J.J."/>
            <person name="Ramette A."/>
            <person name="Richardson P."/>
            <person name="Seeger M."/>
            <person name="Smith D."/>
            <person name="Spilker T."/>
            <person name="Sul W.J."/>
            <person name="Tsoi T.V."/>
            <person name="Ulrich L.E."/>
            <person name="Zhulin I.B."/>
            <person name="Tiedje J.M."/>
        </authorList>
    </citation>
    <scope>NUCLEOTIDE SEQUENCE [LARGE SCALE GENOMIC DNA]</scope>
    <source>
        <strain evidence="2 3">LB400</strain>
    </source>
</reference>
<protein>
    <submittedName>
        <fullName evidence="2">Oxidoreductase</fullName>
    </submittedName>
</protein>
<dbReference type="InterPro" id="IPR013154">
    <property type="entry name" value="ADH-like_N"/>
</dbReference>
<dbReference type="Gene3D" id="3.90.180.10">
    <property type="entry name" value="Medium-chain alcohol dehydrogenases, catalytic domain"/>
    <property type="match status" value="1"/>
</dbReference>
<dbReference type="SUPFAM" id="SSF50129">
    <property type="entry name" value="GroES-like"/>
    <property type="match status" value="1"/>
</dbReference>
<dbReference type="CDD" id="cd05289">
    <property type="entry name" value="MDR_like_2"/>
    <property type="match status" value="1"/>
</dbReference>
<dbReference type="PANTHER" id="PTHR11695:SF294">
    <property type="entry name" value="RETICULON-4-INTERACTING PROTEIN 1, MITOCHONDRIAL"/>
    <property type="match status" value="1"/>
</dbReference>
<keyword evidence="3" id="KW-1185">Reference proteome</keyword>
<dbReference type="Pfam" id="PF08240">
    <property type="entry name" value="ADH_N"/>
    <property type="match status" value="1"/>
</dbReference>
<dbReference type="Proteomes" id="UP000001817">
    <property type="component" value="Chromosome 2"/>
</dbReference>
<gene>
    <name evidence="2" type="ORF">Bxe_B0832</name>
</gene>
<dbReference type="RefSeq" id="WP_011492422.1">
    <property type="nucleotide sequence ID" value="NC_007952.1"/>
</dbReference>
<dbReference type="GO" id="GO:0016491">
    <property type="term" value="F:oxidoreductase activity"/>
    <property type="evidence" value="ECO:0007669"/>
    <property type="project" value="InterPro"/>
</dbReference>
<dbReference type="EMBL" id="CP000271">
    <property type="protein sequence ID" value="ABE35122.1"/>
    <property type="molecule type" value="Genomic_DNA"/>
</dbReference>
<dbReference type="Pfam" id="PF13602">
    <property type="entry name" value="ADH_zinc_N_2"/>
    <property type="match status" value="1"/>
</dbReference>
<dbReference type="InterPro" id="IPR036291">
    <property type="entry name" value="NAD(P)-bd_dom_sf"/>
</dbReference>
<dbReference type="OrthoDB" id="9787435at2"/>
<dbReference type="SUPFAM" id="SSF51735">
    <property type="entry name" value="NAD(P)-binding Rossmann-fold domains"/>
    <property type="match status" value="1"/>
</dbReference>
<dbReference type="InterPro" id="IPR011032">
    <property type="entry name" value="GroES-like_sf"/>
</dbReference>
<evidence type="ECO:0000313" key="3">
    <source>
        <dbReference type="Proteomes" id="UP000001817"/>
    </source>
</evidence>
<name>Q13LB7_PARXL</name>
<dbReference type="SMART" id="SM00829">
    <property type="entry name" value="PKS_ER"/>
    <property type="match status" value="1"/>
</dbReference>
<sequence>MSSMLAYRIHRFGGSEVLQSEKIDVPEPGASEVLVRVQTASVNPVDIKTRAGEYPLIREDRLPYTLGRDFAGVVERAGADVGEWKRGDEVYGFVGQGQGAYAEFVVVDAQALARRPATVDAVTAGAVPLAALTAWQGLFDHGGLEAGQRVLIHAGAGGVGHFAVQFAQRMGAEVFVTASGDGVEFVRSLGADHVIDYHAQRFEEVARDMDLVFDLVGGDTQRRSWAVVAPGAALISTLNEPSQTEAASHGAHAARYTARPDGTQLARIASLIDEGEVRVEVVGTYPFDATGDALARLAKGHVHGKIVVEVSETLGRSQSQSQS</sequence>
<dbReference type="KEGG" id="bxe:Bxe_B0832"/>
<dbReference type="AlphaFoldDB" id="Q13LB7"/>
<dbReference type="STRING" id="266265.Bxe_B0832"/>
<dbReference type="InterPro" id="IPR050700">
    <property type="entry name" value="YIM1/Zinc_Alcohol_DH_Fams"/>
</dbReference>
<accession>Q13LB7</accession>
<evidence type="ECO:0000259" key="1">
    <source>
        <dbReference type="SMART" id="SM00829"/>
    </source>
</evidence>